<dbReference type="Pfam" id="PF00186">
    <property type="entry name" value="DHFR_1"/>
    <property type="match status" value="1"/>
</dbReference>
<dbReference type="AlphaFoldDB" id="A0A554JAC3"/>
<dbReference type="PRINTS" id="PR00070">
    <property type="entry name" value="DHFR"/>
</dbReference>
<organism evidence="8 9">
    <name type="scientific">Candidatus Doudnabacteria bacterium Gr01-1014_77</name>
    <dbReference type="NCBI Taxonomy" id="2017133"/>
    <lineage>
        <taxon>Bacteria</taxon>
        <taxon>Candidatus Doudnaibacteriota</taxon>
    </lineage>
</organism>
<dbReference type="GO" id="GO:0004146">
    <property type="term" value="F:dihydrofolate reductase activity"/>
    <property type="evidence" value="ECO:0007669"/>
    <property type="project" value="UniProtKB-EC"/>
</dbReference>
<dbReference type="PANTHER" id="PTHR48069">
    <property type="entry name" value="DIHYDROFOLATE REDUCTASE"/>
    <property type="match status" value="1"/>
</dbReference>
<dbReference type="GO" id="GO:0046654">
    <property type="term" value="P:tetrahydrofolate biosynthetic process"/>
    <property type="evidence" value="ECO:0007669"/>
    <property type="project" value="UniProtKB-UniPathway"/>
</dbReference>
<dbReference type="PANTHER" id="PTHR48069:SF3">
    <property type="entry name" value="DIHYDROFOLATE REDUCTASE"/>
    <property type="match status" value="1"/>
</dbReference>
<dbReference type="Gene3D" id="3.40.430.10">
    <property type="entry name" value="Dihydrofolate Reductase, subunit A"/>
    <property type="match status" value="1"/>
</dbReference>
<evidence type="ECO:0000256" key="6">
    <source>
        <dbReference type="ARBA" id="ARBA00023002"/>
    </source>
</evidence>
<protein>
    <recommendedName>
        <fullName evidence="3">dihydrofolate reductase</fullName>
        <ecNumber evidence="3">1.5.1.3</ecNumber>
    </recommendedName>
</protein>
<dbReference type="CDD" id="cd00209">
    <property type="entry name" value="DHFR"/>
    <property type="match status" value="1"/>
</dbReference>
<dbReference type="GO" id="GO:0046452">
    <property type="term" value="P:dihydrofolate metabolic process"/>
    <property type="evidence" value="ECO:0007669"/>
    <property type="project" value="TreeGrafter"/>
</dbReference>
<reference evidence="8 9" key="1">
    <citation type="submission" date="2017-07" db="EMBL/GenBank/DDBJ databases">
        <title>Mechanisms for carbon and nitrogen cycling indicate functional differentiation within the Candidate Phyla Radiation.</title>
        <authorList>
            <person name="Danczak R.E."/>
            <person name="Johnston M.D."/>
            <person name="Kenah C."/>
            <person name="Slattery M."/>
            <person name="Wrighton K.C."/>
            <person name="Wilkins M.J."/>
        </authorList>
    </citation>
    <scope>NUCLEOTIDE SEQUENCE [LARGE SCALE GENOMIC DNA]</scope>
    <source>
        <strain evidence="8">Gr01-1014_77</strain>
    </source>
</reference>
<keyword evidence="6" id="KW-0560">Oxidoreductase</keyword>
<evidence type="ECO:0000313" key="9">
    <source>
        <dbReference type="Proteomes" id="UP000319613"/>
    </source>
</evidence>
<evidence type="ECO:0000256" key="2">
    <source>
        <dbReference type="ARBA" id="ARBA00009539"/>
    </source>
</evidence>
<sequence length="84" mass="9632">MISIIAAISENRVIGKDNDLIWKISKDQKRFREITRGHPVIMGRNTYKSIGKALPNRFNIVITRNQDYTLPDAAVVHTLEEAIR</sequence>
<gene>
    <name evidence="8" type="ORF">G01um101477_567</name>
</gene>
<proteinExistence type="inferred from homology"/>
<dbReference type="PROSITE" id="PS51330">
    <property type="entry name" value="DHFR_2"/>
    <property type="match status" value="1"/>
</dbReference>
<dbReference type="Proteomes" id="UP000319613">
    <property type="component" value="Unassembled WGS sequence"/>
</dbReference>
<dbReference type="InterPro" id="IPR012259">
    <property type="entry name" value="DHFR"/>
</dbReference>
<evidence type="ECO:0000256" key="1">
    <source>
        <dbReference type="ARBA" id="ARBA00004903"/>
    </source>
</evidence>
<dbReference type="InterPro" id="IPR024072">
    <property type="entry name" value="DHFR-like_dom_sf"/>
</dbReference>
<evidence type="ECO:0000259" key="7">
    <source>
        <dbReference type="PROSITE" id="PS51330"/>
    </source>
</evidence>
<keyword evidence="5" id="KW-0521">NADP</keyword>
<feature type="domain" description="DHFR" evidence="7">
    <location>
        <begin position="1"/>
        <end position="84"/>
    </location>
</feature>
<comment type="pathway">
    <text evidence="1">Cofactor biosynthesis; tetrahydrofolate biosynthesis; 5,6,7,8-tetrahydrofolate from 7,8-dihydrofolate: step 1/1.</text>
</comment>
<dbReference type="UniPathway" id="UPA00077">
    <property type="reaction ID" value="UER00158"/>
</dbReference>
<dbReference type="SUPFAM" id="SSF53597">
    <property type="entry name" value="Dihydrofolate reductase-like"/>
    <property type="match status" value="1"/>
</dbReference>
<dbReference type="EC" id="1.5.1.3" evidence="3"/>
<evidence type="ECO:0000256" key="3">
    <source>
        <dbReference type="ARBA" id="ARBA00012856"/>
    </source>
</evidence>
<evidence type="ECO:0000256" key="5">
    <source>
        <dbReference type="ARBA" id="ARBA00022857"/>
    </source>
</evidence>
<dbReference type="GO" id="GO:0050661">
    <property type="term" value="F:NADP binding"/>
    <property type="evidence" value="ECO:0007669"/>
    <property type="project" value="InterPro"/>
</dbReference>
<comment type="caution">
    <text evidence="8">The sequence shown here is derived from an EMBL/GenBank/DDBJ whole genome shotgun (WGS) entry which is preliminary data.</text>
</comment>
<keyword evidence="4" id="KW-0554">One-carbon metabolism</keyword>
<name>A0A554JAC3_9BACT</name>
<evidence type="ECO:0000313" key="8">
    <source>
        <dbReference type="EMBL" id="TSC65230.1"/>
    </source>
</evidence>
<dbReference type="GO" id="GO:0006730">
    <property type="term" value="P:one-carbon metabolic process"/>
    <property type="evidence" value="ECO:0007669"/>
    <property type="project" value="UniProtKB-KW"/>
</dbReference>
<feature type="non-terminal residue" evidence="8">
    <location>
        <position position="84"/>
    </location>
</feature>
<comment type="similarity">
    <text evidence="2">Belongs to the dihydrofolate reductase family.</text>
</comment>
<evidence type="ECO:0000256" key="4">
    <source>
        <dbReference type="ARBA" id="ARBA00022563"/>
    </source>
</evidence>
<accession>A0A554JAC3</accession>
<dbReference type="EMBL" id="VMFF01000058">
    <property type="protein sequence ID" value="TSC65230.1"/>
    <property type="molecule type" value="Genomic_DNA"/>
</dbReference>
<dbReference type="InterPro" id="IPR001796">
    <property type="entry name" value="DHFR_dom"/>
</dbReference>
<dbReference type="GO" id="GO:0046655">
    <property type="term" value="P:folic acid metabolic process"/>
    <property type="evidence" value="ECO:0007669"/>
    <property type="project" value="TreeGrafter"/>
</dbReference>